<reference evidence="2" key="1">
    <citation type="submission" date="2021-03" db="EMBL/GenBank/DDBJ databases">
        <title>Draft genome sequence of rust myrtle Austropuccinia psidii MF-1, a brazilian biotype.</title>
        <authorList>
            <person name="Quecine M.C."/>
            <person name="Pachon D.M.R."/>
            <person name="Bonatelli M.L."/>
            <person name="Correr F.H."/>
            <person name="Franceschini L.M."/>
            <person name="Leite T.F."/>
            <person name="Margarido G.R.A."/>
            <person name="Almeida C.A."/>
            <person name="Ferrarezi J.A."/>
            <person name="Labate C.A."/>
        </authorList>
    </citation>
    <scope>NUCLEOTIDE SEQUENCE</scope>
    <source>
        <strain evidence="2">MF-1</strain>
    </source>
</reference>
<keyword evidence="3" id="KW-1185">Reference proteome</keyword>
<gene>
    <name evidence="2" type="ORF">O181_036857</name>
</gene>
<evidence type="ECO:0000313" key="2">
    <source>
        <dbReference type="EMBL" id="MBW0497142.1"/>
    </source>
</evidence>
<proteinExistence type="predicted"/>
<comment type="caution">
    <text evidence="2">The sequence shown here is derived from an EMBL/GenBank/DDBJ whole genome shotgun (WGS) entry which is preliminary data.</text>
</comment>
<accession>A0A9Q3HAB7</accession>
<feature type="domain" description="Tf2-1-like SH3-like" evidence="1">
    <location>
        <begin position="63"/>
        <end position="124"/>
    </location>
</feature>
<evidence type="ECO:0000313" key="3">
    <source>
        <dbReference type="Proteomes" id="UP000765509"/>
    </source>
</evidence>
<evidence type="ECO:0000259" key="1">
    <source>
        <dbReference type="Pfam" id="PF24626"/>
    </source>
</evidence>
<protein>
    <recommendedName>
        <fullName evidence="1">Tf2-1-like SH3-like domain-containing protein</fullName>
    </recommendedName>
</protein>
<dbReference type="InterPro" id="IPR056924">
    <property type="entry name" value="SH3_Tf2-1"/>
</dbReference>
<dbReference type="Proteomes" id="UP000765509">
    <property type="component" value="Unassembled WGS sequence"/>
</dbReference>
<dbReference type="AlphaFoldDB" id="A0A9Q3HAB7"/>
<sequence>MESQITQDSLRKDFVEINPTAGSSKVMLDKFRKHEIRFMEDSFAYAKDNWDRSHATPDFKVRDLVLVSTTNFNNIKGFKNLKYSFAGPFVINALHGENAIEVELSEELSNMHSTFPVSLVKPCRSSDAEKFPLRTNAPQHIPPIESSGTKRIIKFLKERKLRTKKVRQYPVRYSHPTGEDRFLTEKDILKATKLLRRFRDARNNNISK</sequence>
<name>A0A9Q3HAB7_9BASI</name>
<dbReference type="Pfam" id="PF24626">
    <property type="entry name" value="SH3_Tf2-1"/>
    <property type="match status" value="1"/>
</dbReference>
<organism evidence="2 3">
    <name type="scientific">Austropuccinia psidii MF-1</name>
    <dbReference type="NCBI Taxonomy" id="1389203"/>
    <lineage>
        <taxon>Eukaryota</taxon>
        <taxon>Fungi</taxon>
        <taxon>Dikarya</taxon>
        <taxon>Basidiomycota</taxon>
        <taxon>Pucciniomycotina</taxon>
        <taxon>Pucciniomycetes</taxon>
        <taxon>Pucciniales</taxon>
        <taxon>Sphaerophragmiaceae</taxon>
        <taxon>Austropuccinia</taxon>
    </lineage>
</organism>
<dbReference type="EMBL" id="AVOT02014015">
    <property type="protein sequence ID" value="MBW0497142.1"/>
    <property type="molecule type" value="Genomic_DNA"/>
</dbReference>